<dbReference type="AlphaFoldDB" id="A0A6J6MWS7"/>
<sequence length="436" mass="47803">MYDDTAVLLASDGLHRGPTNVTVLWQTANLINLPQLLIYGGAVLLVLALIMNYIAFRHIRKLRGPRRRIPKAPKGPKYRRRVRPDVPRKGRRSSRRRMVIAPAALTSLVLLAGCTSAAPTQKSTDKAKFEQVSVVVTDNQLQRIVGEVASTVNLADKTRDEKELITRVAGSALEIRKVQYLLQVKSKKIPKLPELVANPVTVALPMQLPVESQLWQPRTIMVVTKSDSTNRAPQLMVLQQATPRENYKLWYLIDLLPTAKFPKVAAQDTGALAVDLDNAYLATPLKSLPFKYGDTINKGLDSKFATEFDLASDKFYAALSESQTQQTADLKKANATIRFLHSLGNPNIIGMLTVESGGLVAISMNDTSLIRPKIRGVAVSVTQLDHKILLDAPGSATGLKIVYGNMLLFYVPVAGSEEQIRLVGASQGILSVKALN</sequence>
<keyword evidence="2" id="KW-0812">Transmembrane</keyword>
<feature type="transmembrane region" description="Helical" evidence="2">
    <location>
        <begin position="98"/>
        <end position="118"/>
    </location>
</feature>
<proteinExistence type="predicted"/>
<evidence type="ECO:0000313" key="4">
    <source>
        <dbReference type="EMBL" id="CAB4678292.1"/>
    </source>
</evidence>
<keyword evidence="2" id="KW-1133">Transmembrane helix</keyword>
<organism evidence="4">
    <name type="scientific">freshwater metagenome</name>
    <dbReference type="NCBI Taxonomy" id="449393"/>
    <lineage>
        <taxon>unclassified sequences</taxon>
        <taxon>metagenomes</taxon>
        <taxon>ecological metagenomes</taxon>
    </lineage>
</organism>
<protein>
    <submittedName>
        <fullName evidence="4">Unannotated protein</fullName>
    </submittedName>
</protein>
<feature type="compositionally biased region" description="Basic residues" evidence="1">
    <location>
        <begin position="66"/>
        <end position="82"/>
    </location>
</feature>
<feature type="domain" description="DUF8094" evidence="3">
    <location>
        <begin position="135"/>
        <end position="381"/>
    </location>
</feature>
<evidence type="ECO:0000256" key="1">
    <source>
        <dbReference type="SAM" id="MobiDB-lite"/>
    </source>
</evidence>
<feature type="region of interest" description="Disordered" evidence="1">
    <location>
        <begin position="66"/>
        <end position="94"/>
    </location>
</feature>
<evidence type="ECO:0000256" key="2">
    <source>
        <dbReference type="SAM" id="Phobius"/>
    </source>
</evidence>
<reference evidence="4" key="1">
    <citation type="submission" date="2020-05" db="EMBL/GenBank/DDBJ databases">
        <authorList>
            <person name="Chiriac C."/>
            <person name="Salcher M."/>
            <person name="Ghai R."/>
            <person name="Kavagutti S V."/>
        </authorList>
    </citation>
    <scope>NUCLEOTIDE SEQUENCE</scope>
</reference>
<feature type="transmembrane region" description="Helical" evidence="2">
    <location>
        <begin position="36"/>
        <end position="56"/>
    </location>
</feature>
<evidence type="ECO:0000259" key="3">
    <source>
        <dbReference type="Pfam" id="PF26366"/>
    </source>
</evidence>
<dbReference type="InterPro" id="IPR058407">
    <property type="entry name" value="DUF8094"/>
</dbReference>
<accession>A0A6J6MWS7</accession>
<name>A0A6J6MWS7_9ZZZZ</name>
<dbReference type="EMBL" id="CAEZXL010000004">
    <property type="protein sequence ID" value="CAB4678292.1"/>
    <property type="molecule type" value="Genomic_DNA"/>
</dbReference>
<gene>
    <name evidence="4" type="ORF">UFOPK2373_00069</name>
</gene>
<dbReference type="Pfam" id="PF26366">
    <property type="entry name" value="DUF8094"/>
    <property type="match status" value="1"/>
</dbReference>
<keyword evidence="2" id="KW-0472">Membrane</keyword>